<proteinExistence type="inferred from homology"/>
<evidence type="ECO:0000256" key="1">
    <source>
        <dbReference type="ARBA" id="ARBA00004173"/>
    </source>
</evidence>
<comment type="catalytic activity">
    <reaction evidence="8">
        <text>a ubiquinone + NADH + 5 H(+)(in) = a ubiquinol + NAD(+) + 4 H(+)(out)</text>
        <dbReference type="Rhea" id="RHEA:29091"/>
        <dbReference type="Rhea" id="RHEA-COMP:9565"/>
        <dbReference type="Rhea" id="RHEA-COMP:9566"/>
        <dbReference type="ChEBI" id="CHEBI:15378"/>
        <dbReference type="ChEBI" id="CHEBI:16389"/>
        <dbReference type="ChEBI" id="CHEBI:17976"/>
        <dbReference type="ChEBI" id="CHEBI:57540"/>
        <dbReference type="ChEBI" id="CHEBI:57945"/>
        <dbReference type="EC" id="7.1.1.2"/>
    </reaction>
</comment>
<protein>
    <recommendedName>
        <fullName evidence="3">NADH dehydrogenase [ubiquinone] iron-sulfur protein 3, mitochondrial</fullName>
    </recommendedName>
</protein>
<dbReference type="EMBL" id="OU900107">
    <property type="protein sequence ID" value="CAH1165741.1"/>
    <property type="molecule type" value="Genomic_DNA"/>
</dbReference>
<dbReference type="GO" id="GO:0008137">
    <property type="term" value="F:NADH dehydrogenase (ubiquinone) activity"/>
    <property type="evidence" value="ECO:0007669"/>
    <property type="project" value="UniProtKB-EC"/>
</dbReference>
<evidence type="ECO:0000256" key="8">
    <source>
        <dbReference type="ARBA" id="ARBA00049551"/>
    </source>
</evidence>
<dbReference type="InterPro" id="IPR020396">
    <property type="entry name" value="NADH_UbQ_OxRdtase_CS"/>
</dbReference>
<dbReference type="OrthoDB" id="37721at2759"/>
<organism evidence="11 12">
    <name type="scientific">Phyllotreta striolata</name>
    <name type="common">Striped flea beetle</name>
    <name type="synonym">Crioceris striolata</name>
    <dbReference type="NCBI Taxonomy" id="444603"/>
    <lineage>
        <taxon>Eukaryota</taxon>
        <taxon>Metazoa</taxon>
        <taxon>Ecdysozoa</taxon>
        <taxon>Arthropoda</taxon>
        <taxon>Hexapoda</taxon>
        <taxon>Insecta</taxon>
        <taxon>Pterygota</taxon>
        <taxon>Neoptera</taxon>
        <taxon>Endopterygota</taxon>
        <taxon>Coleoptera</taxon>
        <taxon>Polyphaga</taxon>
        <taxon>Cucujiformia</taxon>
        <taxon>Chrysomeloidea</taxon>
        <taxon>Chrysomelidae</taxon>
        <taxon>Galerucinae</taxon>
        <taxon>Alticini</taxon>
        <taxon>Phyllotreta</taxon>
    </lineage>
</organism>
<dbReference type="FunFam" id="3.30.460.80:FF:000002">
    <property type="entry name" value="NADH dehydrogenase iron-sulfur protein 3, mitochondrial"/>
    <property type="match status" value="1"/>
</dbReference>
<evidence type="ECO:0000256" key="7">
    <source>
        <dbReference type="ARBA" id="ARBA00023075"/>
    </source>
</evidence>
<dbReference type="AlphaFoldDB" id="A0A9P0DQW4"/>
<dbReference type="InterPro" id="IPR001268">
    <property type="entry name" value="NADH_UbQ_OxRdtase_30kDa_su"/>
</dbReference>
<dbReference type="Proteomes" id="UP001153712">
    <property type="component" value="Chromosome 14"/>
</dbReference>
<evidence type="ECO:0000259" key="10">
    <source>
        <dbReference type="Pfam" id="PF00329"/>
    </source>
</evidence>
<dbReference type="SUPFAM" id="SSF143243">
    <property type="entry name" value="Nqo5-like"/>
    <property type="match status" value="1"/>
</dbReference>
<evidence type="ECO:0000256" key="5">
    <source>
        <dbReference type="ARBA" id="ARBA00022967"/>
    </source>
</evidence>
<dbReference type="GO" id="GO:0005739">
    <property type="term" value="C:mitochondrion"/>
    <property type="evidence" value="ECO:0007669"/>
    <property type="project" value="UniProtKB-SubCell"/>
</dbReference>
<dbReference type="GO" id="GO:0016020">
    <property type="term" value="C:membrane"/>
    <property type="evidence" value="ECO:0007669"/>
    <property type="project" value="UniProtKB-ARBA"/>
</dbReference>
<dbReference type="PANTHER" id="PTHR10884">
    <property type="entry name" value="NADH DEHYDROGENASE UBIQUINONE IRON-SULFUR PROTEIN 3"/>
    <property type="match status" value="1"/>
</dbReference>
<dbReference type="GO" id="GO:0016651">
    <property type="term" value="F:oxidoreductase activity, acting on NAD(P)H"/>
    <property type="evidence" value="ECO:0007669"/>
    <property type="project" value="InterPro"/>
</dbReference>
<evidence type="ECO:0000313" key="11">
    <source>
        <dbReference type="EMBL" id="CAH1165741.1"/>
    </source>
</evidence>
<comment type="subcellular location">
    <subcellularLocation>
        <location evidence="1">Mitochondrion</location>
    </subcellularLocation>
</comment>
<evidence type="ECO:0000256" key="4">
    <source>
        <dbReference type="ARBA" id="ARBA00022448"/>
    </source>
</evidence>
<comment type="similarity">
    <text evidence="2 9">Belongs to the complex I 30 kDa subunit family.</text>
</comment>
<dbReference type="PANTHER" id="PTHR10884:SF14">
    <property type="entry name" value="NADH DEHYDROGENASE [UBIQUINONE] IRON-SULFUR PROTEIN 3, MITOCHONDRIAL"/>
    <property type="match status" value="1"/>
</dbReference>
<dbReference type="Gene3D" id="3.30.460.80">
    <property type="entry name" value="NADH:ubiquinone oxidoreductase, 30kDa subunit"/>
    <property type="match status" value="1"/>
</dbReference>
<dbReference type="NCBIfam" id="NF004733">
    <property type="entry name" value="PRK06074.1-5"/>
    <property type="match status" value="1"/>
</dbReference>
<evidence type="ECO:0000313" key="12">
    <source>
        <dbReference type="Proteomes" id="UP001153712"/>
    </source>
</evidence>
<name>A0A9P0DQW4_PHYSR</name>
<accession>A0A9P0DQW4</accession>
<keyword evidence="6 9" id="KW-0520">NAD</keyword>
<evidence type="ECO:0000256" key="3">
    <source>
        <dbReference type="ARBA" id="ARBA00020084"/>
    </source>
</evidence>
<reference evidence="11" key="1">
    <citation type="submission" date="2022-01" db="EMBL/GenBank/DDBJ databases">
        <authorList>
            <person name="King R."/>
        </authorList>
    </citation>
    <scope>NUCLEOTIDE SEQUENCE</scope>
</reference>
<evidence type="ECO:0000256" key="9">
    <source>
        <dbReference type="RuleBase" id="RU003456"/>
    </source>
</evidence>
<dbReference type="PROSITE" id="PS00542">
    <property type="entry name" value="COMPLEX1_30K"/>
    <property type="match status" value="1"/>
</dbReference>
<gene>
    <name evidence="11" type="ORF">PHYEVI_LOCUS3993</name>
</gene>
<dbReference type="NCBIfam" id="TIGR01961">
    <property type="entry name" value="NuoC_fam"/>
    <property type="match status" value="1"/>
</dbReference>
<feature type="domain" description="NADH:ubiquinone oxidoreductase 30kDa subunit" evidence="10">
    <location>
        <begin position="81"/>
        <end position="200"/>
    </location>
</feature>
<dbReference type="Pfam" id="PF00329">
    <property type="entry name" value="Complex1_30kDa"/>
    <property type="match status" value="1"/>
</dbReference>
<evidence type="ECO:0000256" key="6">
    <source>
        <dbReference type="ARBA" id="ARBA00023027"/>
    </source>
</evidence>
<keyword evidence="4 9" id="KW-0813">Transport</keyword>
<dbReference type="InterPro" id="IPR037232">
    <property type="entry name" value="NADH_quin_OxRdtase_su_C/D-like"/>
</dbReference>
<keyword evidence="5 9" id="KW-1278">Translocase</keyword>
<keyword evidence="12" id="KW-1185">Reference proteome</keyword>
<sequence length="258" mass="30017">MSIISKSIRILEKTFASNNPFNKFSPVRNKTASKAVAKQPEQSENPKRVQLKNFGKYVSDCIPKYVQAVQVSSTDELDVLVVPEGIQCVVQFLKDHHNCQFESFTDVTAIDVPSRCFRFELIYMLLSMRFNSRIKVKTYTDELTAIDSISDIYKGAIWPEREVFDLYGVLFANHPDLRRIITDYGFAGNPLRKDFPLAGYVEYRYDEARKMVVVEPLELAQEFRRFDVSAPWEQFYKFRTKSERRDEEMAKAMKLEGN</sequence>
<dbReference type="InterPro" id="IPR010218">
    <property type="entry name" value="NADH_DH_suC"/>
</dbReference>
<dbReference type="HAMAP" id="MF_01357">
    <property type="entry name" value="NDH1_NuoC"/>
    <property type="match status" value="1"/>
</dbReference>
<keyword evidence="7" id="KW-0830">Ubiquinone</keyword>
<evidence type="ECO:0000256" key="2">
    <source>
        <dbReference type="ARBA" id="ARBA00007569"/>
    </source>
</evidence>